<gene>
    <name evidence="2" type="primary">qorA_3</name>
    <name evidence="2" type="ORF">BHE75_01985</name>
</gene>
<reference evidence="2 3" key="1">
    <citation type="submission" date="2016-09" db="EMBL/GenBank/DDBJ databases">
        <title>Metabolic pathway, cell adaptation mechanisms and a novel monoxygenase revealed through proteogenomic-transcription analysis of a Sphingomonas haloaromaticamans strain degrading the fungicide ortho-phenylphenol.</title>
        <authorList>
            <person name="Perruchon C."/>
            <person name="Papadopoulou E.S."/>
            <person name="Rousidou C."/>
            <person name="Vasileiadis S."/>
            <person name="Tanou G."/>
            <person name="Amoutzias G."/>
            <person name="Molassiotis A."/>
            <person name="Karpouzas D.G."/>
        </authorList>
    </citation>
    <scope>NUCLEOTIDE SEQUENCE [LARGE SCALE GENOMIC DNA]</scope>
    <source>
        <strain evidence="2 3">P3</strain>
    </source>
</reference>
<dbReference type="InterPro" id="IPR051397">
    <property type="entry name" value="Zn-ADH-like_protein"/>
</dbReference>
<dbReference type="Gene3D" id="3.90.180.10">
    <property type="entry name" value="Medium-chain alcohol dehydrogenases, catalytic domain"/>
    <property type="match status" value="1"/>
</dbReference>
<keyword evidence="2" id="KW-0560">Oxidoreductase</keyword>
<dbReference type="Pfam" id="PF00107">
    <property type="entry name" value="ADH_zinc_N"/>
    <property type="match status" value="1"/>
</dbReference>
<dbReference type="RefSeq" id="WP_070933742.1">
    <property type="nucleotide sequence ID" value="NZ_MIPT01000001.1"/>
</dbReference>
<dbReference type="CDD" id="cd08241">
    <property type="entry name" value="QOR1"/>
    <property type="match status" value="1"/>
</dbReference>
<evidence type="ECO:0000259" key="1">
    <source>
        <dbReference type="SMART" id="SM00829"/>
    </source>
</evidence>
<dbReference type="GO" id="GO:0003960">
    <property type="term" value="F:quinone reductase (NADPH) activity"/>
    <property type="evidence" value="ECO:0007669"/>
    <property type="project" value="UniProtKB-EC"/>
</dbReference>
<feature type="domain" description="Enoyl reductase (ER)" evidence="1">
    <location>
        <begin position="10"/>
        <end position="339"/>
    </location>
</feature>
<sequence>MKAVQVLRHGDPADVVAVVDIAAPDVGPGEVRVSVSAASLNFGDIARARGGVATVMAQPPFTLGMDVCGIVESAGAGGEAWLGRRVVGMTKMAFGGIAEQAIVPVTSLFDAPPELDDAEAAAFLLPFHTGYLALHMRAKLQPGEALLVTGAASGVGTAAVQLGAAAGAKVIALAGGAEKGRYCESLGAAATIDYRQDDVFDHVMDLTGGRGAEVAFDLVGGDLTEQIWACMAREGRYLPIGFNGDTQGGLGGRPLRKIAMGNFSVLGVMLAYGTPIGPMRRMGMNPNPPEIGQQVHAALRDLVAGGRIRPAIGRRIRMDQVGAALADHEGRRTSGRTVVDVAGS</sequence>
<organism evidence="2 3">
    <name type="scientific">Edaphosphingomonas haloaromaticamans</name>
    <dbReference type="NCBI Taxonomy" id="653954"/>
    <lineage>
        <taxon>Bacteria</taxon>
        <taxon>Pseudomonadati</taxon>
        <taxon>Pseudomonadota</taxon>
        <taxon>Alphaproteobacteria</taxon>
        <taxon>Sphingomonadales</taxon>
        <taxon>Rhizorhabdaceae</taxon>
        <taxon>Edaphosphingomonas</taxon>
    </lineage>
</organism>
<dbReference type="Gene3D" id="3.40.50.720">
    <property type="entry name" value="NAD(P)-binding Rossmann-like Domain"/>
    <property type="match status" value="1"/>
</dbReference>
<dbReference type="PANTHER" id="PTHR43677:SF4">
    <property type="entry name" value="QUINONE OXIDOREDUCTASE-LIKE PROTEIN 2"/>
    <property type="match status" value="1"/>
</dbReference>
<dbReference type="InterPro" id="IPR013149">
    <property type="entry name" value="ADH-like_C"/>
</dbReference>
<dbReference type="InterPro" id="IPR013154">
    <property type="entry name" value="ADH-like_N"/>
</dbReference>
<dbReference type="Proteomes" id="UP000179467">
    <property type="component" value="Unassembled WGS sequence"/>
</dbReference>
<dbReference type="EC" id="1.6.5.5" evidence="2"/>
<dbReference type="InterPro" id="IPR020843">
    <property type="entry name" value="ER"/>
</dbReference>
<proteinExistence type="predicted"/>
<dbReference type="SUPFAM" id="SSF50129">
    <property type="entry name" value="GroES-like"/>
    <property type="match status" value="1"/>
</dbReference>
<dbReference type="InterPro" id="IPR036291">
    <property type="entry name" value="NAD(P)-bd_dom_sf"/>
</dbReference>
<accession>A0A1S1HEN6</accession>
<dbReference type="PANTHER" id="PTHR43677">
    <property type="entry name" value="SHORT-CHAIN DEHYDROGENASE/REDUCTASE"/>
    <property type="match status" value="1"/>
</dbReference>
<evidence type="ECO:0000313" key="3">
    <source>
        <dbReference type="Proteomes" id="UP000179467"/>
    </source>
</evidence>
<dbReference type="Pfam" id="PF08240">
    <property type="entry name" value="ADH_N"/>
    <property type="match status" value="1"/>
</dbReference>
<evidence type="ECO:0000313" key="2">
    <source>
        <dbReference type="EMBL" id="OHT19991.1"/>
    </source>
</evidence>
<name>A0A1S1HEN6_9SPHN</name>
<dbReference type="AlphaFoldDB" id="A0A1S1HEN6"/>
<keyword evidence="3" id="KW-1185">Reference proteome</keyword>
<comment type="caution">
    <text evidence="2">The sequence shown here is derived from an EMBL/GenBank/DDBJ whole genome shotgun (WGS) entry which is preliminary data.</text>
</comment>
<dbReference type="InterPro" id="IPR011032">
    <property type="entry name" value="GroES-like_sf"/>
</dbReference>
<protein>
    <submittedName>
        <fullName evidence="2">Quinone oxidoreductase 1</fullName>
        <ecNumber evidence="2">1.6.5.5</ecNumber>
    </submittedName>
</protein>
<dbReference type="SMART" id="SM00829">
    <property type="entry name" value="PKS_ER"/>
    <property type="match status" value="1"/>
</dbReference>
<dbReference type="OrthoDB" id="4190732at2"/>
<dbReference type="EMBL" id="MIPT01000001">
    <property type="protein sequence ID" value="OHT19991.1"/>
    <property type="molecule type" value="Genomic_DNA"/>
</dbReference>
<dbReference type="SUPFAM" id="SSF51735">
    <property type="entry name" value="NAD(P)-binding Rossmann-fold domains"/>
    <property type="match status" value="1"/>
</dbReference>